<comment type="subcellular location">
    <subcellularLocation>
        <location evidence="1">Cell membrane</location>
        <topology evidence="1">Multi-pass membrane protein</topology>
    </subcellularLocation>
</comment>
<dbReference type="Proteomes" id="UP000003835">
    <property type="component" value="Unassembled WGS sequence"/>
</dbReference>
<dbReference type="GO" id="GO:0005886">
    <property type="term" value="C:plasma membrane"/>
    <property type="evidence" value="ECO:0007669"/>
    <property type="project" value="UniProtKB-SubCell"/>
</dbReference>
<dbReference type="PANTHER" id="PTHR42770:SF7">
    <property type="entry name" value="MEMBRANE PROTEIN"/>
    <property type="match status" value="1"/>
</dbReference>
<evidence type="ECO:0000256" key="1">
    <source>
        <dbReference type="ARBA" id="ARBA00004651"/>
    </source>
</evidence>
<dbReference type="PANTHER" id="PTHR42770">
    <property type="entry name" value="AMINO ACID TRANSPORTER-RELATED"/>
    <property type="match status" value="1"/>
</dbReference>
<feature type="transmembrane region" description="Helical" evidence="6">
    <location>
        <begin position="291"/>
        <end position="315"/>
    </location>
</feature>
<dbReference type="HOGENOM" id="CLU_007946_5_0_3"/>
<evidence type="ECO:0000256" key="2">
    <source>
        <dbReference type="ARBA" id="ARBA00022475"/>
    </source>
</evidence>
<dbReference type="Gene3D" id="1.20.1740.10">
    <property type="entry name" value="Amino acid/polyamine transporter I"/>
    <property type="match status" value="1"/>
</dbReference>
<dbReference type="RefSeq" id="WP_006103806.1">
    <property type="nucleotide sequence ID" value="NZ_DS989860.1"/>
</dbReference>
<dbReference type="OrthoDB" id="178667at2"/>
<keyword evidence="4 6" id="KW-1133">Transmembrane helix</keyword>
<evidence type="ECO:0000313" key="7">
    <source>
        <dbReference type="EMBL" id="EDX73004.1"/>
    </source>
</evidence>
<keyword evidence="8" id="KW-1185">Reference proteome</keyword>
<evidence type="ECO:0000256" key="4">
    <source>
        <dbReference type="ARBA" id="ARBA00022989"/>
    </source>
</evidence>
<feature type="transmembrane region" description="Helical" evidence="6">
    <location>
        <begin position="250"/>
        <end position="271"/>
    </location>
</feature>
<accession>B4VYJ1</accession>
<feature type="transmembrane region" description="Helical" evidence="6">
    <location>
        <begin position="137"/>
        <end position="155"/>
    </location>
</feature>
<feature type="transmembrane region" description="Helical" evidence="6">
    <location>
        <begin position="442"/>
        <end position="459"/>
    </location>
</feature>
<feature type="transmembrane region" description="Helical" evidence="6">
    <location>
        <begin position="97"/>
        <end position="117"/>
    </location>
</feature>
<keyword evidence="3 6" id="KW-0812">Transmembrane</keyword>
<dbReference type="Pfam" id="PF13520">
    <property type="entry name" value="AA_permease_2"/>
    <property type="match status" value="1"/>
</dbReference>
<evidence type="ECO:0000256" key="5">
    <source>
        <dbReference type="ARBA" id="ARBA00023136"/>
    </source>
</evidence>
<dbReference type="GO" id="GO:0022857">
    <property type="term" value="F:transmembrane transporter activity"/>
    <property type="evidence" value="ECO:0007669"/>
    <property type="project" value="InterPro"/>
</dbReference>
<reference evidence="7 8" key="1">
    <citation type="submission" date="2008-07" db="EMBL/GenBank/DDBJ databases">
        <authorList>
            <person name="Tandeau de Marsac N."/>
            <person name="Ferriera S."/>
            <person name="Johnson J."/>
            <person name="Kravitz S."/>
            <person name="Beeson K."/>
            <person name="Sutton G."/>
            <person name="Rogers Y.-H."/>
            <person name="Friedman R."/>
            <person name="Frazier M."/>
            <person name="Venter J.C."/>
        </authorList>
    </citation>
    <scope>NUCLEOTIDE SEQUENCE [LARGE SCALE GENOMIC DNA]</scope>
    <source>
        <strain evidence="7 8">PCC 7420</strain>
    </source>
</reference>
<feature type="transmembrane region" description="Helical" evidence="6">
    <location>
        <begin position="211"/>
        <end position="229"/>
    </location>
</feature>
<feature type="transmembrane region" description="Helical" evidence="6">
    <location>
        <begin position="30"/>
        <end position="48"/>
    </location>
</feature>
<evidence type="ECO:0000313" key="8">
    <source>
        <dbReference type="Proteomes" id="UP000003835"/>
    </source>
</evidence>
<sequence length="482" mass="51642">MQHSQGIATYETVNNGYIRRRQLQGNAGSLLLWGLGVGAVISGDFYGWNYGLAAGGFWGFSIAAVLMAIMYLCLVYSSAELSAALPHAGGFYSFTRYALGPFWGFICGVTVTIEYVLANAALVFSLSNYLKPLFPNLPSFFIWVFAYAVFLAINIRGFELSVTVCLWLTIIAMTVLAIFYVSMLVSGEFNFDLLFNIPAEPGQSETWLPNGWFGVFGAIPFAIWLYLAIEQLPMTAEETDDVPRNMPAGMISGMVTLIILSIFTVVINSGVGGGAVAIGQSDAPLQDGLEAYFGAGATSTIVTALALICGLIASLHGNMFAYGRIIFSLSRAGYFPRWLSVTSKNHTPHRALIAGATIGFICVLLVSIGIQAVDAVILNMAVFGALISYILVMVSYMKLKGNPYLPKPYESPLGTAGAFVGLALATFALVACISIPDYRGGVWGIGIALIVASVYFLVFRSNRLVAQAPEEATALGLTGYQD</sequence>
<dbReference type="eggNOG" id="COG0833">
    <property type="taxonomic scope" value="Bacteria"/>
</dbReference>
<feature type="transmembrane region" description="Helical" evidence="6">
    <location>
        <begin position="376"/>
        <end position="396"/>
    </location>
</feature>
<organism evidence="7 8">
    <name type="scientific">Coleofasciculus chthonoplastes PCC 7420</name>
    <dbReference type="NCBI Taxonomy" id="118168"/>
    <lineage>
        <taxon>Bacteria</taxon>
        <taxon>Bacillati</taxon>
        <taxon>Cyanobacteriota</taxon>
        <taxon>Cyanophyceae</taxon>
        <taxon>Coleofasciculales</taxon>
        <taxon>Coleofasciculaceae</taxon>
        <taxon>Coleofasciculus</taxon>
    </lineage>
</organism>
<keyword evidence="2" id="KW-1003">Cell membrane</keyword>
<feature type="transmembrane region" description="Helical" evidence="6">
    <location>
        <begin position="416"/>
        <end position="436"/>
    </location>
</feature>
<evidence type="ECO:0000256" key="3">
    <source>
        <dbReference type="ARBA" id="ARBA00022692"/>
    </source>
</evidence>
<dbReference type="PIRSF" id="PIRSF006060">
    <property type="entry name" value="AA_transporter"/>
    <property type="match status" value="1"/>
</dbReference>
<feature type="transmembrane region" description="Helical" evidence="6">
    <location>
        <begin position="54"/>
        <end position="76"/>
    </location>
</feature>
<feature type="transmembrane region" description="Helical" evidence="6">
    <location>
        <begin position="351"/>
        <end position="370"/>
    </location>
</feature>
<evidence type="ECO:0000256" key="6">
    <source>
        <dbReference type="SAM" id="Phobius"/>
    </source>
</evidence>
<gene>
    <name evidence="7" type="ORF">MC7420_2622</name>
</gene>
<proteinExistence type="predicted"/>
<dbReference type="STRING" id="118168.MC7420_2622"/>
<dbReference type="InterPro" id="IPR002293">
    <property type="entry name" value="AA/rel_permease1"/>
</dbReference>
<name>B4VYJ1_9CYAN</name>
<dbReference type="EMBL" id="DS989860">
    <property type="protein sequence ID" value="EDX73004.1"/>
    <property type="molecule type" value="Genomic_DNA"/>
</dbReference>
<feature type="transmembrane region" description="Helical" evidence="6">
    <location>
        <begin position="162"/>
        <end position="185"/>
    </location>
</feature>
<dbReference type="AlphaFoldDB" id="B4VYJ1"/>
<protein>
    <submittedName>
        <fullName evidence="7">Amino acid permease superfamily</fullName>
    </submittedName>
</protein>
<keyword evidence="5 6" id="KW-0472">Membrane</keyword>
<dbReference type="InterPro" id="IPR050367">
    <property type="entry name" value="APC_superfamily"/>
</dbReference>